<dbReference type="InterPro" id="IPR013615">
    <property type="entry name" value="CbbQ_C"/>
</dbReference>
<dbReference type="GeneID" id="83585729"/>
<dbReference type="InterPro" id="IPR027417">
    <property type="entry name" value="P-loop_NTPase"/>
</dbReference>
<dbReference type="InterPro" id="IPR050764">
    <property type="entry name" value="CbbQ/NirQ/NorQ/GpvN"/>
</dbReference>
<name>A0A0C3DJQ2_9VIBR</name>
<evidence type="ECO:0000256" key="3">
    <source>
        <dbReference type="ARBA" id="ARBA00022840"/>
    </source>
</evidence>
<keyword evidence="3" id="KW-0067">ATP-binding</keyword>
<dbReference type="EMBL" id="JXOK01000015">
    <property type="protein sequence ID" value="KIN11634.1"/>
    <property type="molecule type" value="Genomic_DNA"/>
</dbReference>
<proteinExistence type="inferred from homology"/>
<dbReference type="InterPro" id="IPR011704">
    <property type="entry name" value="ATPase_dyneun-rel_AAA"/>
</dbReference>
<evidence type="ECO:0000256" key="2">
    <source>
        <dbReference type="ARBA" id="ARBA00022741"/>
    </source>
</evidence>
<dbReference type="Proteomes" id="UP000031977">
    <property type="component" value="Unassembled WGS sequence"/>
</dbReference>
<evidence type="ECO:0000259" key="5">
    <source>
        <dbReference type="Pfam" id="PF08406"/>
    </source>
</evidence>
<dbReference type="OrthoDB" id="9808317at2"/>
<accession>A0A0C3DJQ2</accession>
<dbReference type="Pfam" id="PF07728">
    <property type="entry name" value="AAA_5"/>
    <property type="match status" value="1"/>
</dbReference>
<dbReference type="PANTHER" id="PTHR42759:SF1">
    <property type="entry name" value="MAGNESIUM-CHELATASE SUBUNIT CHLD"/>
    <property type="match status" value="1"/>
</dbReference>
<evidence type="ECO:0000313" key="7">
    <source>
        <dbReference type="Proteomes" id="UP000031977"/>
    </source>
</evidence>
<reference evidence="6 7" key="1">
    <citation type="submission" date="2015-01" db="EMBL/GenBank/DDBJ databases">
        <title>Draft genome of Vibrio mytili type strain CAIM 528.</title>
        <authorList>
            <person name="Gonzalez-Castillo A."/>
            <person name="Gomez-Gil B."/>
            <person name="Enciso-Ibarra J."/>
        </authorList>
    </citation>
    <scope>NUCLEOTIDE SEQUENCE [LARGE SCALE GENOMIC DNA]</scope>
    <source>
        <strain evidence="6 7">CAIM 528</strain>
    </source>
</reference>
<dbReference type="AlphaFoldDB" id="A0A0C3DJQ2"/>
<feature type="domain" description="ATPase dynein-related AAA" evidence="4">
    <location>
        <begin position="68"/>
        <end position="189"/>
    </location>
</feature>
<dbReference type="Gene3D" id="3.40.50.300">
    <property type="entry name" value="P-loop containing nucleotide triphosphate hydrolases"/>
    <property type="match status" value="1"/>
</dbReference>
<dbReference type="STRING" id="50718.SU60_06015"/>
<dbReference type="GO" id="GO:0016887">
    <property type="term" value="F:ATP hydrolysis activity"/>
    <property type="evidence" value="ECO:0007669"/>
    <property type="project" value="InterPro"/>
</dbReference>
<evidence type="ECO:0000313" key="6">
    <source>
        <dbReference type="EMBL" id="KIN11634.1"/>
    </source>
</evidence>
<dbReference type="Pfam" id="PF08406">
    <property type="entry name" value="CbbQ_C"/>
    <property type="match status" value="1"/>
</dbReference>
<dbReference type="PANTHER" id="PTHR42759">
    <property type="entry name" value="MOXR FAMILY PROTEIN"/>
    <property type="match status" value="1"/>
</dbReference>
<evidence type="ECO:0000256" key="1">
    <source>
        <dbReference type="ARBA" id="ARBA00009417"/>
    </source>
</evidence>
<feature type="domain" description="CbbQ/NirQ/NorQ C-terminal" evidence="5">
    <location>
        <begin position="227"/>
        <end position="316"/>
    </location>
</feature>
<dbReference type="RefSeq" id="WP_014386736.1">
    <property type="nucleotide sequence ID" value="NZ_CBCRVP010000007.1"/>
</dbReference>
<keyword evidence="7" id="KW-1185">Reference proteome</keyword>
<dbReference type="SUPFAM" id="SSF52540">
    <property type="entry name" value="P-loop containing nucleoside triphosphate hydrolases"/>
    <property type="match status" value="1"/>
</dbReference>
<evidence type="ECO:0000259" key="4">
    <source>
        <dbReference type="Pfam" id="PF07728"/>
    </source>
</evidence>
<gene>
    <name evidence="6" type="ORF">SU60_06015</name>
</gene>
<comment type="caution">
    <text evidence="6">The sequence shown here is derived from an EMBL/GenBank/DDBJ whole genome shotgun (WGS) entry which is preliminary data.</text>
</comment>
<dbReference type="GO" id="GO:0005524">
    <property type="term" value="F:ATP binding"/>
    <property type="evidence" value="ECO:0007669"/>
    <property type="project" value="UniProtKB-KW"/>
</dbReference>
<organism evidence="6 7">
    <name type="scientific">Vibrio mytili</name>
    <dbReference type="NCBI Taxonomy" id="50718"/>
    <lineage>
        <taxon>Bacteria</taxon>
        <taxon>Pseudomonadati</taxon>
        <taxon>Pseudomonadota</taxon>
        <taxon>Gammaproteobacteria</taxon>
        <taxon>Vibrionales</taxon>
        <taxon>Vibrionaceae</taxon>
        <taxon>Vibrio</taxon>
    </lineage>
</organism>
<keyword evidence="2" id="KW-0547">Nucleotide-binding</keyword>
<sequence>MSQQYANFKVRDVFGMPDIPEKILAKGYADSSNPFIPQTHADYVFRKEFLRECLAFLNDPCGDAYYVTGPTGSGKTSGITEITGRLNWPVQQITANGRLEFTDLVGHHALISPKPGETPVMQFMYGPLAIAMREGHVLLINEVDLVDPAELSGLNDILEGRPLVIAQNGGEIIKPHPMFRVIVTGNSTGSGDPSGLYQGVMMQNLAAMDRYRFSVVPYMAEQDERGVLERVVPRLPDNIRNGMVRIANEIRKLFMGENGDDGQISITMSTRTLVRWAKLTLQFRGAPNAIEYALQQSLLIRASSEEKEAVIRIAKDVFGEQWR</sequence>
<protein>
    <submittedName>
        <fullName evidence="6">ATPase</fullName>
    </submittedName>
</protein>
<comment type="similarity">
    <text evidence="1">Belongs to the CbbQ/NirQ/NorQ/GpvN family.</text>
</comment>